<sequence>MGAQEPTTVLRRSPHERGPAYDRPEAEIAAGVTAAAPAAGPGHGEGPGDHDAESTACARAVRGTWLRGDRARVRSAGPVPSSRFA</sequence>
<evidence type="ECO:0000313" key="3">
    <source>
        <dbReference type="Proteomes" id="UP000618795"/>
    </source>
</evidence>
<organism evidence="2 3">
    <name type="scientific">Streptomyces filipinensis</name>
    <dbReference type="NCBI Taxonomy" id="66887"/>
    <lineage>
        <taxon>Bacteria</taxon>
        <taxon>Bacillati</taxon>
        <taxon>Actinomycetota</taxon>
        <taxon>Actinomycetes</taxon>
        <taxon>Kitasatosporales</taxon>
        <taxon>Streptomycetaceae</taxon>
        <taxon>Streptomyces</taxon>
    </lineage>
</organism>
<proteinExistence type="predicted"/>
<dbReference type="Proteomes" id="UP000618795">
    <property type="component" value="Unassembled WGS sequence"/>
</dbReference>
<dbReference type="EMBL" id="BMTD01000007">
    <property type="protein sequence ID" value="GGU96701.1"/>
    <property type="molecule type" value="Genomic_DNA"/>
</dbReference>
<keyword evidence="3" id="KW-1185">Reference proteome</keyword>
<protein>
    <submittedName>
        <fullName evidence="2">Uncharacterized protein</fullName>
    </submittedName>
</protein>
<evidence type="ECO:0000313" key="2">
    <source>
        <dbReference type="EMBL" id="GGU96701.1"/>
    </source>
</evidence>
<feature type="region of interest" description="Disordered" evidence="1">
    <location>
        <begin position="1"/>
        <end position="85"/>
    </location>
</feature>
<evidence type="ECO:0000256" key="1">
    <source>
        <dbReference type="SAM" id="MobiDB-lite"/>
    </source>
</evidence>
<reference evidence="2" key="1">
    <citation type="journal article" date="2014" name="Int. J. Syst. Evol. Microbiol.">
        <title>Complete genome sequence of Corynebacterium casei LMG S-19264T (=DSM 44701T), isolated from a smear-ripened cheese.</title>
        <authorList>
            <consortium name="US DOE Joint Genome Institute (JGI-PGF)"/>
            <person name="Walter F."/>
            <person name="Albersmeier A."/>
            <person name="Kalinowski J."/>
            <person name="Ruckert C."/>
        </authorList>
    </citation>
    <scope>NUCLEOTIDE SEQUENCE</scope>
    <source>
        <strain evidence="2">JCM 4369</strain>
    </source>
</reference>
<comment type="caution">
    <text evidence="2">The sequence shown here is derived from an EMBL/GenBank/DDBJ whole genome shotgun (WGS) entry which is preliminary data.</text>
</comment>
<dbReference type="AlphaFoldDB" id="A0A918ID63"/>
<reference evidence="2" key="2">
    <citation type="submission" date="2020-09" db="EMBL/GenBank/DDBJ databases">
        <authorList>
            <person name="Sun Q."/>
            <person name="Ohkuma M."/>
        </authorList>
    </citation>
    <scope>NUCLEOTIDE SEQUENCE</scope>
    <source>
        <strain evidence="2">JCM 4369</strain>
    </source>
</reference>
<feature type="compositionally biased region" description="Low complexity" evidence="1">
    <location>
        <begin position="27"/>
        <end position="40"/>
    </location>
</feature>
<accession>A0A918ID63</accession>
<feature type="compositionally biased region" description="Basic and acidic residues" evidence="1">
    <location>
        <begin position="13"/>
        <end position="26"/>
    </location>
</feature>
<gene>
    <name evidence="2" type="ORF">GCM10010260_35390</name>
</gene>
<name>A0A918ID63_9ACTN</name>